<gene>
    <name evidence="1" type="ORF">ASZ90_016477</name>
</gene>
<dbReference type="AlphaFoldDB" id="A0A0W8ET81"/>
<dbReference type="EMBL" id="LNQE01001733">
    <property type="protein sequence ID" value="KUG11630.1"/>
    <property type="molecule type" value="Genomic_DNA"/>
</dbReference>
<comment type="caution">
    <text evidence="1">The sequence shown here is derived from an EMBL/GenBank/DDBJ whole genome shotgun (WGS) entry which is preliminary data.</text>
</comment>
<accession>A0A0W8ET81</accession>
<reference evidence="1" key="1">
    <citation type="journal article" date="2015" name="Proc. Natl. Acad. Sci. U.S.A.">
        <title>Networks of energetic and metabolic interactions define dynamics in microbial communities.</title>
        <authorList>
            <person name="Embree M."/>
            <person name="Liu J.K."/>
            <person name="Al-Bassam M.M."/>
            <person name="Zengler K."/>
        </authorList>
    </citation>
    <scope>NUCLEOTIDE SEQUENCE</scope>
</reference>
<name>A0A0W8ET81_9ZZZZ</name>
<proteinExistence type="predicted"/>
<sequence length="59" mass="6747">MKRTCDVCGQEAIGMQILACCASTVCTLHAEPMLRELAPGEKKEWGVCYYWRFPEEHPE</sequence>
<protein>
    <submittedName>
        <fullName evidence="1">Uncharacterized protein</fullName>
    </submittedName>
</protein>
<organism evidence="1">
    <name type="scientific">hydrocarbon metagenome</name>
    <dbReference type="NCBI Taxonomy" id="938273"/>
    <lineage>
        <taxon>unclassified sequences</taxon>
        <taxon>metagenomes</taxon>
        <taxon>ecological metagenomes</taxon>
    </lineage>
</organism>
<evidence type="ECO:0000313" key="1">
    <source>
        <dbReference type="EMBL" id="KUG11630.1"/>
    </source>
</evidence>